<dbReference type="GO" id="GO:0010468">
    <property type="term" value="P:regulation of gene expression"/>
    <property type="evidence" value="ECO:0007669"/>
    <property type="project" value="InterPro"/>
</dbReference>
<protein>
    <submittedName>
        <fullName evidence="1">Uncharacterized protein</fullName>
    </submittedName>
</protein>
<organism evidence="1 2">
    <name type="scientific">Ancylostoma duodenale</name>
    <dbReference type="NCBI Taxonomy" id="51022"/>
    <lineage>
        <taxon>Eukaryota</taxon>
        <taxon>Metazoa</taxon>
        <taxon>Ecdysozoa</taxon>
        <taxon>Nematoda</taxon>
        <taxon>Chromadorea</taxon>
        <taxon>Rhabditida</taxon>
        <taxon>Rhabditina</taxon>
        <taxon>Rhabditomorpha</taxon>
        <taxon>Strongyloidea</taxon>
        <taxon>Ancylostomatidae</taxon>
        <taxon>Ancylostomatinae</taxon>
        <taxon>Ancylostoma</taxon>
    </lineage>
</organism>
<dbReference type="OrthoDB" id="418242at2759"/>
<sequence>MTDLVHNFSNLVRQTDVAEICIHHLTTIAIQSFFVSNVGELQQHFTSGAIFYLFRCSSKGNKSEGEEDYRALFDSFLQDMLTAFNKPEFPAAEMFLQVVGNLLVKNCRCVRCFLCIHA</sequence>
<dbReference type="GO" id="GO:0061775">
    <property type="term" value="F:cohesin loader activity"/>
    <property type="evidence" value="ECO:0007669"/>
    <property type="project" value="InterPro"/>
</dbReference>
<accession>A0A0C2DFA1</accession>
<evidence type="ECO:0000313" key="1">
    <source>
        <dbReference type="EMBL" id="KIH61137.1"/>
    </source>
</evidence>
<dbReference type="GO" id="GO:0090694">
    <property type="term" value="C:Scc2-Scc4 cohesin loading complex"/>
    <property type="evidence" value="ECO:0007669"/>
    <property type="project" value="TreeGrafter"/>
</dbReference>
<dbReference type="AlphaFoldDB" id="A0A0C2DFA1"/>
<dbReference type="GO" id="GO:1990414">
    <property type="term" value="P:replication-born double-strand break repair via sister chromatid exchange"/>
    <property type="evidence" value="ECO:0007669"/>
    <property type="project" value="TreeGrafter"/>
</dbReference>
<dbReference type="EMBL" id="KN730375">
    <property type="protein sequence ID" value="KIH61137.1"/>
    <property type="molecule type" value="Genomic_DNA"/>
</dbReference>
<dbReference type="GO" id="GO:0003682">
    <property type="term" value="F:chromatin binding"/>
    <property type="evidence" value="ECO:0007669"/>
    <property type="project" value="TreeGrafter"/>
</dbReference>
<dbReference type="GO" id="GO:0140588">
    <property type="term" value="P:chromatin looping"/>
    <property type="evidence" value="ECO:0007669"/>
    <property type="project" value="InterPro"/>
</dbReference>
<keyword evidence="2" id="KW-1185">Reference proteome</keyword>
<reference evidence="1 2" key="1">
    <citation type="submission" date="2013-12" db="EMBL/GenBank/DDBJ databases">
        <title>Draft genome of the parsitic nematode Ancylostoma duodenale.</title>
        <authorList>
            <person name="Mitreva M."/>
        </authorList>
    </citation>
    <scope>NUCLEOTIDE SEQUENCE [LARGE SCALE GENOMIC DNA]</scope>
    <source>
        <strain evidence="1 2">Zhejiang</strain>
    </source>
</reference>
<dbReference type="Proteomes" id="UP000054047">
    <property type="component" value="Unassembled WGS sequence"/>
</dbReference>
<dbReference type="GO" id="GO:0034087">
    <property type="term" value="P:establishment of mitotic sister chromatid cohesion"/>
    <property type="evidence" value="ECO:0007669"/>
    <property type="project" value="TreeGrafter"/>
</dbReference>
<dbReference type="InterPro" id="IPR033031">
    <property type="entry name" value="Scc2/Nipped-B"/>
</dbReference>
<evidence type="ECO:0000313" key="2">
    <source>
        <dbReference type="Proteomes" id="UP000054047"/>
    </source>
</evidence>
<dbReference type="PANTHER" id="PTHR21704:SF18">
    <property type="entry name" value="NIPPED-B-LIKE PROTEIN"/>
    <property type="match status" value="1"/>
</dbReference>
<dbReference type="PANTHER" id="PTHR21704">
    <property type="entry name" value="NIPPED-B-LIKE PROTEIN DELANGIN SCC2-RELATED"/>
    <property type="match status" value="1"/>
</dbReference>
<gene>
    <name evidence="1" type="ORF">ANCDUO_08595</name>
</gene>
<dbReference type="GO" id="GO:0071169">
    <property type="term" value="P:establishment of protein localization to chromatin"/>
    <property type="evidence" value="ECO:0007669"/>
    <property type="project" value="TreeGrafter"/>
</dbReference>
<name>A0A0C2DFA1_9BILA</name>
<proteinExistence type="predicted"/>